<protein>
    <submittedName>
        <fullName evidence="3">Universal stress protein</fullName>
    </submittedName>
</protein>
<sequence length="157" mass="17113">MLYDHILVPYDGSVSAKAALAEATRYAKDDPGARLSIIQIVDTELLLAERLKAEKRPTNSTFTPVVPQADYEAAIAELHDAIVGLLPDLMNELTVEFLEETEPGEQIVAYAEEGGCDLIIMGSRGLGALRGILGSVSNYVLREAHMPVLIVKHRAER</sequence>
<feature type="domain" description="UspA" evidence="2">
    <location>
        <begin position="3"/>
        <end position="152"/>
    </location>
</feature>
<dbReference type="Pfam" id="PF00582">
    <property type="entry name" value="Usp"/>
    <property type="match status" value="1"/>
</dbReference>
<comment type="similarity">
    <text evidence="1">Belongs to the universal stress protein A family.</text>
</comment>
<dbReference type="InterPro" id="IPR006016">
    <property type="entry name" value="UspA"/>
</dbReference>
<dbReference type="PANTHER" id="PTHR46268">
    <property type="entry name" value="STRESS RESPONSE PROTEIN NHAX"/>
    <property type="match status" value="1"/>
</dbReference>
<name>A0A2K2UBF5_9ACTN</name>
<comment type="caution">
    <text evidence="3">The sequence shown here is derived from an EMBL/GenBank/DDBJ whole genome shotgun (WGS) entry which is preliminary data.</text>
</comment>
<organism evidence="3 4">
    <name type="scientific">Enteroscipio rubneri</name>
    <dbReference type="NCBI Taxonomy" id="2070686"/>
    <lineage>
        <taxon>Bacteria</taxon>
        <taxon>Bacillati</taxon>
        <taxon>Actinomycetota</taxon>
        <taxon>Coriobacteriia</taxon>
        <taxon>Eggerthellales</taxon>
        <taxon>Eggerthellaceae</taxon>
        <taxon>Enteroscipio</taxon>
    </lineage>
</organism>
<dbReference type="Proteomes" id="UP000236197">
    <property type="component" value="Unassembled WGS sequence"/>
</dbReference>
<dbReference type="InterPro" id="IPR006015">
    <property type="entry name" value="Universal_stress_UspA"/>
</dbReference>
<dbReference type="OrthoDB" id="3175354at2"/>
<evidence type="ECO:0000259" key="2">
    <source>
        <dbReference type="Pfam" id="PF00582"/>
    </source>
</evidence>
<gene>
    <name evidence="3" type="ORF">C2L71_06330</name>
</gene>
<dbReference type="EMBL" id="PPEK01000006">
    <property type="protein sequence ID" value="PNV67661.1"/>
    <property type="molecule type" value="Genomic_DNA"/>
</dbReference>
<dbReference type="SUPFAM" id="SSF52402">
    <property type="entry name" value="Adenine nucleotide alpha hydrolases-like"/>
    <property type="match status" value="1"/>
</dbReference>
<evidence type="ECO:0000313" key="4">
    <source>
        <dbReference type="Proteomes" id="UP000236197"/>
    </source>
</evidence>
<dbReference type="AlphaFoldDB" id="A0A2K2UBF5"/>
<keyword evidence="4" id="KW-1185">Reference proteome</keyword>
<evidence type="ECO:0000313" key="3">
    <source>
        <dbReference type="EMBL" id="PNV67661.1"/>
    </source>
</evidence>
<dbReference type="Gene3D" id="3.40.50.620">
    <property type="entry name" value="HUPs"/>
    <property type="match status" value="1"/>
</dbReference>
<accession>A0A2K2UBF5</accession>
<dbReference type="InterPro" id="IPR014729">
    <property type="entry name" value="Rossmann-like_a/b/a_fold"/>
</dbReference>
<evidence type="ECO:0000256" key="1">
    <source>
        <dbReference type="ARBA" id="ARBA00008791"/>
    </source>
</evidence>
<dbReference type="PRINTS" id="PR01438">
    <property type="entry name" value="UNVRSLSTRESS"/>
</dbReference>
<dbReference type="RefSeq" id="WP_103264946.1">
    <property type="nucleotide sequence ID" value="NZ_CABMLE010000006.1"/>
</dbReference>
<dbReference type="CDD" id="cd23659">
    <property type="entry name" value="USP_At3g01520-like"/>
    <property type="match status" value="1"/>
</dbReference>
<reference evidence="4" key="1">
    <citation type="submission" date="2018-01" db="EMBL/GenBank/DDBJ databases">
        <title>Rubneribacter badeniensis gen. nov., sp. nov., and Colonibacter rubneri, gen. nov., sp. nov., WGS of new members of the Eggerthellaceae.</title>
        <authorList>
            <person name="Danylec N."/>
            <person name="Stoll D.A."/>
            <person name="Doetsch A."/>
            <person name="Kulling S.E."/>
            <person name="Huch M."/>
        </authorList>
    </citation>
    <scope>NUCLEOTIDE SEQUENCE [LARGE SCALE GENOMIC DNA]</scope>
    <source>
        <strain evidence="4">ResAG-96</strain>
    </source>
</reference>
<dbReference type="PANTHER" id="PTHR46268:SF6">
    <property type="entry name" value="UNIVERSAL STRESS PROTEIN UP12"/>
    <property type="match status" value="1"/>
</dbReference>
<proteinExistence type="inferred from homology"/>